<dbReference type="AlphaFoldDB" id="A0A0B6YC71"/>
<proteinExistence type="predicted"/>
<dbReference type="EMBL" id="HACG01006551">
    <property type="protein sequence ID" value="CEK53416.1"/>
    <property type="molecule type" value="Transcribed_RNA"/>
</dbReference>
<organism evidence="1">
    <name type="scientific">Arion vulgaris</name>
    <dbReference type="NCBI Taxonomy" id="1028688"/>
    <lineage>
        <taxon>Eukaryota</taxon>
        <taxon>Metazoa</taxon>
        <taxon>Spiralia</taxon>
        <taxon>Lophotrochozoa</taxon>
        <taxon>Mollusca</taxon>
        <taxon>Gastropoda</taxon>
        <taxon>Heterobranchia</taxon>
        <taxon>Euthyneura</taxon>
        <taxon>Panpulmonata</taxon>
        <taxon>Eupulmonata</taxon>
        <taxon>Stylommatophora</taxon>
        <taxon>Helicina</taxon>
        <taxon>Arionoidea</taxon>
        <taxon>Arionidae</taxon>
        <taxon>Arion</taxon>
    </lineage>
</organism>
<reference evidence="1" key="1">
    <citation type="submission" date="2014-12" db="EMBL/GenBank/DDBJ databases">
        <title>Insight into the proteome of Arion vulgaris.</title>
        <authorList>
            <person name="Aradska J."/>
            <person name="Bulat T."/>
            <person name="Smidak R."/>
            <person name="Sarate P."/>
            <person name="Gangsoo J."/>
            <person name="Sialana F."/>
            <person name="Bilban M."/>
            <person name="Lubec G."/>
        </authorList>
    </citation>
    <scope>NUCLEOTIDE SEQUENCE</scope>
    <source>
        <tissue evidence="1">Skin</tissue>
    </source>
</reference>
<protein>
    <submittedName>
        <fullName evidence="1">Uncharacterized protein</fullName>
    </submittedName>
</protein>
<sequence length="77" mass="8829">MLKSVYKTSHIPETIATTKWIIKQGVRSWSGIGRTVAFMNQRVTTALQLDWRQSKANEVNRIQNWTVGKPSSPKTDR</sequence>
<gene>
    <name evidence="1" type="primary">ORF20220</name>
</gene>
<name>A0A0B6YC71_9EUPU</name>
<accession>A0A0B6YC71</accession>
<evidence type="ECO:0000313" key="1">
    <source>
        <dbReference type="EMBL" id="CEK53416.1"/>
    </source>
</evidence>